<feature type="signal peptide" evidence="1">
    <location>
        <begin position="1"/>
        <end position="20"/>
    </location>
</feature>
<name>A0ABV9Z0C4_9HYPH</name>
<protein>
    <submittedName>
        <fullName evidence="2">Uncharacterized protein</fullName>
    </submittedName>
</protein>
<reference evidence="3" key="1">
    <citation type="journal article" date="2019" name="Int. J. Syst. Evol. Microbiol.">
        <title>The Global Catalogue of Microorganisms (GCM) 10K type strain sequencing project: providing services to taxonomists for standard genome sequencing and annotation.</title>
        <authorList>
            <consortium name="The Broad Institute Genomics Platform"/>
            <consortium name="The Broad Institute Genome Sequencing Center for Infectious Disease"/>
            <person name="Wu L."/>
            <person name="Ma J."/>
        </authorList>
    </citation>
    <scope>NUCLEOTIDE SEQUENCE [LARGE SCALE GENOMIC DNA]</scope>
    <source>
        <strain evidence="3">CGMCC 1.16444</strain>
    </source>
</reference>
<organism evidence="2 3">
    <name type="scientific">Flaviflagellibacter deserti</name>
    <dbReference type="NCBI Taxonomy" id="2267266"/>
    <lineage>
        <taxon>Bacteria</taxon>
        <taxon>Pseudomonadati</taxon>
        <taxon>Pseudomonadota</taxon>
        <taxon>Alphaproteobacteria</taxon>
        <taxon>Hyphomicrobiales</taxon>
        <taxon>Flaviflagellibacter</taxon>
    </lineage>
</organism>
<sequence>MLRPALAFAVLAATTLPALAVSEAEMIAESIKQTRTSVTKDAGSGASVEFGKLYASSNGVPVICGTAIITNSRKVVDGETRFMNSMAGLMFEKDVNAAQHIPFAPLWKKWC</sequence>
<evidence type="ECO:0000313" key="3">
    <source>
        <dbReference type="Proteomes" id="UP001595796"/>
    </source>
</evidence>
<keyword evidence="3" id="KW-1185">Reference proteome</keyword>
<accession>A0ABV9Z0C4</accession>
<comment type="caution">
    <text evidence="2">The sequence shown here is derived from an EMBL/GenBank/DDBJ whole genome shotgun (WGS) entry which is preliminary data.</text>
</comment>
<dbReference type="RefSeq" id="WP_114956538.1">
    <property type="nucleotide sequence ID" value="NZ_JBHSJF010000006.1"/>
</dbReference>
<evidence type="ECO:0000313" key="2">
    <source>
        <dbReference type="EMBL" id="MFC5067899.1"/>
    </source>
</evidence>
<evidence type="ECO:0000256" key="1">
    <source>
        <dbReference type="SAM" id="SignalP"/>
    </source>
</evidence>
<dbReference type="EMBL" id="JBHSJF010000006">
    <property type="protein sequence ID" value="MFC5067899.1"/>
    <property type="molecule type" value="Genomic_DNA"/>
</dbReference>
<keyword evidence="1" id="KW-0732">Signal</keyword>
<feature type="chain" id="PRO_5047539863" evidence="1">
    <location>
        <begin position="21"/>
        <end position="111"/>
    </location>
</feature>
<gene>
    <name evidence="2" type="ORF">ACFPFW_07695</name>
</gene>
<proteinExistence type="predicted"/>
<dbReference type="Proteomes" id="UP001595796">
    <property type="component" value="Unassembled WGS sequence"/>
</dbReference>